<organism evidence="1 2">
    <name type="scientific">Pectobacterium brasiliense</name>
    <dbReference type="NCBI Taxonomy" id="180957"/>
    <lineage>
        <taxon>Bacteria</taxon>
        <taxon>Pseudomonadati</taxon>
        <taxon>Pseudomonadota</taxon>
        <taxon>Gammaproteobacteria</taxon>
        <taxon>Enterobacterales</taxon>
        <taxon>Pectobacteriaceae</taxon>
        <taxon>Pectobacterium</taxon>
    </lineage>
</organism>
<dbReference type="AlphaFoldDB" id="A0A0M2F7P8"/>
<gene>
    <name evidence="1" type="ORF">KU74_07835</name>
</gene>
<dbReference type="RefSeq" id="WP_039313464.1">
    <property type="nucleotide sequence ID" value="NZ_CP047495.1"/>
</dbReference>
<evidence type="ECO:0000313" key="2">
    <source>
        <dbReference type="Proteomes" id="UP000029435"/>
    </source>
</evidence>
<reference evidence="1 2" key="1">
    <citation type="submission" date="2014-08" db="EMBL/GenBank/DDBJ databases">
        <title>Genome sequences of NCPPB Pectobacterium isolates.</title>
        <authorList>
            <person name="Glover R.H."/>
            <person name="Sapp M."/>
            <person name="Elphinstone J."/>
        </authorList>
    </citation>
    <scope>NUCLEOTIDE SEQUENCE [LARGE SCALE GENOMIC DNA]</scope>
    <source>
        <strain evidence="1 2">LMG 21372</strain>
    </source>
</reference>
<protein>
    <submittedName>
        <fullName evidence="1">Uncharacterized protein</fullName>
    </submittedName>
</protein>
<accession>A0A0M2F7P8</accession>
<dbReference type="GeneID" id="57241807"/>
<dbReference type="EMBL" id="JQOD01000001">
    <property type="protein sequence ID" value="KGA36361.1"/>
    <property type="molecule type" value="Genomic_DNA"/>
</dbReference>
<dbReference type="Proteomes" id="UP000029435">
    <property type="component" value="Unassembled WGS sequence"/>
</dbReference>
<dbReference type="STRING" id="180957.B5S52_19460"/>
<proteinExistence type="predicted"/>
<name>A0A0M2F7P8_9GAMM</name>
<dbReference type="OrthoDB" id="6444026at2"/>
<evidence type="ECO:0000313" key="1">
    <source>
        <dbReference type="EMBL" id="KGA36361.1"/>
    </source>
</evidence>
<comment type="caution">
    <text evidence="1">The sequence shown here is derived from an EMBL/GenBank/DDBJ whole genome shotgun (WGS) entry which is preliminary data.</text>
</comment>
<sequence length="143" mass="16524">MSLFKSSNIIKIIAFFITCMGLALVLAYLFANTSYSYTKDNYVKYHLLTLKEIKGMPFISTNYSIEYDSPDGTSGLINSVLFSNVDLKKKSELVNYLNELGFKKHEDIFWIKGGEIWKKGDDRVRLIQDNERKVIIISFEKND</sequence>